<dbReference type="EMBL" id="HG994363">
    <property type="protein sequence ID" value="CAF2051230.1"/>
    <property type="molecule type" value="Genomic_DNA"/>
</dbReference>
<organism evidence="2">
    <name type="scientific">Brassica napus</name>
    <name type="common">Rape</name>
    <dbReference type="NCBI Taxonomy" id="3708"/>
    <lineage>
        <taxon>Eukaryota</taxon>
        <taxon>Viridiplantae</taxon>
        <taxon>Streptophyta</taxon>
        <taxon>Embryophyta</taxon>
        <taxon>Tracheophyta</taxon>
        <taxon>Spermatophyta</taxon>
        <taxon>Magnoliopsida</taxon>
        <taxon>eudicotyledons</taxon>
        <taxon>Gunneridae</taxon>
        <taxon>Pentapetalae</taxon>
        <taxon>rosids</taxon>
        <taxon>malvids</taxon>
        <taxon>Brassicales</taxon>
        <taxon>Brassicaceae</taxon>
        <taxon>Brassiceae</taxon>
        <taxon>Brassica</taxon>
    </lineage>
</organism>
<name>A0A816PP69_BRANA</name>
<accession>A0A816PP69</accession>
<evidence type="ECO:0000313" key="2">
    <source>
        <dbReference type="EMBL" id="CAF2051230.1"/>
    </source>
</evidence>
<dbReference type="AlphaFoldDB" id="A0A816PP69"/>
<gene>
    <name evidence="2" type="ORF">DARMORV10_A09P64010.1</name>
</gene>
<dbReference type="Proteomes" id="UP001295469">
    <property type="component" value="Chromosome A09"/>
</dbReference>
<proteinExistence type="predicted"/>
<feature type="non-terminal residue" evidence="2">
    <location>
        <position position="1"/>
    </location>
</feature>
<feature type="compositionally biased region" description="Basic and acidic residues" evidence="1">
    <location>
        <begin position="131"/>
        <end position="144"/>
    </location>
</feature>
<reference evidence="2" key="1">
    <citation type="submission" date="2021-01" db="EMBL/GenBank/DDBJ databases">
        <authorList>
            <consortium name="Genoscope - CEA"/>
            <person name="William W."/>
        </authorList>
    </citation>
    <scope>NUCLEOTIDE SEQUENCE</scope>
</reference>
<sequence length="157" mass="18662">RTKQGPVQSWKRFTIEVLLYRYKNLRNRRTKRDQIRYGVPLAFNGKHKDGSGLPNRENVMHPLFGKEVLSECCIARIYFFLNIFYKTVCQSIAGYIICDLNVKIVGFGRSKNRFQYKGKQQHRRQQNESSVYDKDNNLNERREFTSSSKFKNKNLNK</sequence>
<feature type="region of interest" description="Disordered" evidence="1">
    <location>
        <begin position="116"/>
        <end position="157"/>
    </location>
</feature>
<protein>
    <submittedName>
        <fullName evidence="2">(rape) hypothetical protein</fullName>
    </submittedName>
</protein>
<evidence type="ECO:0000256" key="1">
    <source>
        <dbReference type="SAM" id="MobiDB-lite"/>
    </source>
</evidence>